<dbReference type="InterPro" id="IPR051310">
    <property type="entry name" value="MCP_chemotaxis"/>
</dbReference>
<proteinExistence type="inferred from homology"/>
<dbReference type="Pfam" id="PF00015">
    <property type="entry name" value="MCPsignal"/>
    <property type="match status" value="1"/>
</dbReference>
<dbReference type="PRINTS" id="PR00260">
    <property type="entry name" value="CHEMTRNSDUCR"/>
</dbReference>
<feature type="region of interest" description="Disordered" evidence="4">
    <location>
        <begin position="518"/>
        <end position="548"/>
    </location>
</feature>
<keyword evidence="5" id="KW-1133">Transmembrane helix</keyword>
<evidence type="ECO:0000256" key="5">
    <source>
        <dbReference type="SAM" id="Phobius"/>
    </source>
</evidence>
<dbReference type="FunFam" id="1.10.287.950:FF:000001">
    <property type="entry name" value="Methyl-accepting chemotaxis sensory transducer"/>
    <property type="match status" value="1"/>
</dbReference>
<keyword evidence="5" id="KW-0472">Membrane</keyword>
<dbReference type="Pfam" id="PF00672">
    <property type="entry name" value="HAMP"/>
    <property type="match status" value="1"/>
</dbReference>
<evidence type="ECO:0000259" key="7">
    <source>
        <dbReference type="PROSITE" id="PS50885"/>
    </source>
</evidence>
<evidence type="ECO:0000256" key="3">
    <source>
        <dbReference type="PROSITE-ProRule" id="PRU00284"/>
    </source>
</evidence>
<dbReference type="CDD" id="cd19411">
    <property type="entry name" value="MCP2201-like_sensor"/>
    <property type="match status" value="1"/>
</dbReference>
<evidence type="ECO:0000256" key="4">
    <source>
        <dbReference type="SAM" id="MobiDB-lite"/>
    </source>
</evidence>
<feature type="domain" description="Methyl-accepting transducer" evidence="6">
    <location>
        <begin position="270"/>
        <end position="499"/>
    </location>
</feature>
<dbReference type="KEGG" id="mfy:HH212_15535"/>
<dbReference type="InterPro" id="IPR004090">
    <property type="entry name" value="Chemotax_Me-accpt_rcpt"/>
</dbReference>
<dbReference type="Gene3D" id="1.10.287.950">
    <property type="entry name" value="Methyl-accepting chemotaxis protein"/>
    <property type="match status" value="1"/>
</dbReference>
<dbReference type="AlphaFoldDB" id="A0A7Z2ZUP1"/>
<keyword evidence="9" id="KW-1185">Reference proteome</keyword>
<feature type="compositionally biased region" description="Low complexity" evidence="4">
    <location>
        <begin position="522"/>
        <end position="540"/>
    </location>
</feature>
<name>A0A7Z2ZUP1_9BURK</name>
<sequence>MNFFRSTIKTRLRIGFGAMILALIVVAATGLFEMGRANVATEHIVQINMRKIELLEDMSDSVHVVSRVIRSMALLANQSEAAREYAKVVAANEKYDTAYAALQALPLDERGAELVREIKRLENTVEPMNDRFRAMAEHGDPQAIHYLLGTAGPAMMQWQGAIRTFMTLQKKKSRDDAVGAARAYEEARALMIGLGVVTTFGAALFAFWLTRSICRPLAQAVDMARTVAAGDLTASAMVEAGDRTETAALLRALNAMNEGLNAIVLQVRHGAQALADGATEIANGNIDLSGRTERQASALQQTAASMEQLTVTVKNNADNANAVSAMAGASARTAARGGQSVGQVVEVMTRIEGSSARIVEIIDVIDGIAFQTNILALNAAVEAARAGEQGRGFAVVASEVRTLAQRSATAAREIKALIDGSVAQIAEGGALARQAGATVQEIVGGIDKVSGIVVEIASASREQSDGIEQTHQAISEMDQITQHNAALVEEVAATAATLKDEALALEEVVSRFKLRGERAPARRGAAPAPAARGTLGLPAPDLEQTEFA</sequence>
<dbReference type="EMBL" id="CP051685">
    <property type="protein sequence ID" value="QJE01272.1"/>
    <property type="molecule type" value="Genomic_DNA"/>
</dbReference>
<dbReference type="PANTHER" id="PTHR43531">
    <property type="entry name" value="PROTEIN ICFG"/>
    <property type="match status" value="1"/>
</dbReference>
<accession>A0A7Z2ZUP1</accession>
<reference evidence="8 9" key="1">
    <citation type="submission" date="2020-04" db="EMBL/GenBank/DDBJ databases">
        <title>Genome sequencing of novel species.</title>
        <authorList>
            <person name="Heo J."/>
            <person name="Kim S.-J."/>
            <person name="Kim J.-S."/>
            <person name="Hong S.-B."/>
            <person name="Kwon S.-W."/>
        </authorList>
    </citation>
    <scope>NUCLEOTIDE SEQUENCE [LARGE SCALE GENOMIC DNA]</scope>
    <source>
        <strain evidence="8 9">GN2-R2</strain>
    </source>
</reference>
<dbReference type="GO" id="GO:0005886">
    <property type="term" value="C:plasma membrane"/>
    <property type="evidence" value="ECO:0007669"/>
    <property type="project" value="TreeGrafter"/>
</dbReference>
<dbReference type="SMART" id="SM00304">
    <property type="entry name" value="HAMP"/>
    <property type="match status" value="1"/>
</dbReference>
<evidence type="ECO:0000259" key="6">
    <source>
        <dbReference type="PROSITE" id="PS50111"/>
    </source>
</evidence>
<feature type="transmembrane region" description="Helical" evidence="5">
    <location>
        <begin position="143"/>
        <end position="166"/>
    </location>
</feature>
<keyword evidence="5" id="KW-0812">Transmembrane</keyword>
<dbReference type="Proteomes" id="UP000502415">
    <property type="component" value="Chromosome"/>
</dbReference>
<dbReference type="InterPro" id="IPR003660">
    <property type="entry name" value="HAMP_dom"/>
</dbReference>
<dbReference type="SMART" id="SM00283">
    <property type="entry name" value="MA"/>
    <property type="match status" value="1"/>
</dbReference>
<dbReference type="PROSITE" id="PS50111">
    <property type="entry name" value="CHEMOTAXIS_TRANSDUC_2"/>
    <property type="match status" value="1"/>
</dbReference>
<gene>
    <name evidence="8" type="ORF">HH212_15535</name>
</gene>
<dbReference type="Pfam" id="PF12729">
    <property type="entry name" value="4HB_MCP_1"/>
    <property type="match status" value="1"/>
</dbReference>
<dbReference type="GO" id="GO:0007165">
    <property type="term" value="P:signal transduction"/>
    <property type="evidence" value="ECO:0007669"/>
    <property type="project" value="UniProtKB-KW"/>
</dbReference>
<comment type="similarity">
    <text evidence="2">Belongs to the methyl-accepting chemotaxis (MCP) protein family.</text>
</comment>
<keyword evidence="3" id="KW-0807">Transducer</keyword>
<dbReference type="PROSITE" id="PS50885">
    <property type="entry name" value="HAMP"/>
    <property type="match status" value="1"/>
</dbReference>
<dbReference type="PANTHER" id="PTHR43531:SF5">
    <property type="entry name" value="METHYL-ACCEPTING CHEMOTAXIS PROTEIN III"/>
    <property type="match status" value="1"/>
</dbReference>
<evidence type="ECO:0000313" key="9">
    <source>
        <dbReference type="Proteomes" id="UP000502415"/>
    </source>
</evidence>
<comment type="subcellular location">
    <subcellularLocation>
        <location evidence="1">Membrane</location>
    </subcellularLocation>
</comment>
<feature type="transmembrane region" description="Helical" evidence="5">
    <location>
        <begin position="187"/>
        <end position="209"/>
    </location>
</feature>
<evidence type="ECO:0000256" key="2">
    <source>
        <dbReference type="ARBA" id="ARBA00029447"/>
    </source>
</evidence>
<protein>
    <submittedName>
        <fullName evidence="8">HAMP domain-containing protein</fullName>
    </submittedName>
</protein>
<dbReference type="InterPro" id="IPR047347">
    <property type="entry name" value="YvaQ-like_sensor"/>
</dbReference>
<feature type="domain" description="HAMP" evidence="7">
    <location>
        <begin position="211"/>
        <end position="265"/>
    </location>
</feature>
<dbReference type="RefSeq" id="WP_170203299.1">
    <property type="nucleotide sequence ID" value="NZ_CP051685.1"/>
</dbReference>
<dbReference type="CDD" id="cd11386">
    <property type="entry name" value="MCP_signal"/>
    <property type="match status" value="1"/>
</dbReference>
<evidence type="ECO:0000313" key="8">
    <source>
        <dbReference type="EMBL" id="QJE01272.1"/>
    </source>
</evidence>
<organism evidence="8 9">
    <name type="scientific">Massilia forsythiae</name>
    <dbReference type="NCBI Taxonomy" id="2728020"/>
    <lineage>
        <taxon>Bacteria</taxon>
        <taxon>Pseudomonadati</taxon>
        <taxon>Pseudomonadota</taxon>
        <taxon>Betaproteobacteria</taxon>
        <taxon>Burkholderiales</taxon>
        <taxon>Oxalobacteraceae</taxon>
        <taxon>Telluria group</taxon>
        <taxon>Massilia</taxon>
    </lineage>
</organism>
<evidence type="ECO:0000256" key="1">
    <source>
        <dbReference type="ARBA" id="ARBA00004370"/>
    </source>
</evidence>
<dbReference type="GO" id="GO:0006935">
    <property type="term" value="P:chemotaxis"/>
    <property type="evidence" value="ECO:0007669"/>
    <property type="project" value="InterPro"/>
</dbReference>
<dbReference type="InterPro" id="IPR024478">
    <property type="entry name" value="HlyB_4HB_MCP"/>
</dbReference>
<dbReference type="GO" id="GO:0004888">
    <property type="term" value="F:transmembrane signaling receptor activity"/>
    <property type="evidence" value="ECO:0007669"/>
    <property type="project" value="InterPro"/>
</dbReference>
<feature type="transmembrane region" description="Helical" evidence="5">
    <location>
        <begin position="12"/>
        <end position="32"/>
    </location>
</feature>
<dbReference type="SUPFAM" id="SSF58104">
    <property type="entry name" value="Methyl-accepting chemotaxis protein (MCP) signaling domain"/>
    <property type="match status" value="1"/>
</dbReference>
<dbReference type="InterPro" id="IPR004089">
    <property type="entry name" value="MCPsignal_dom"/>
</dbReference>